<protein>
    <submittedName>
        <fullName evidence="1">HTH-type transcriptional regulator IscR</fullName>
    </submittedName>
</protein>
<dbReference type="NCBIfam" id="TIGR00738">
    <property type="entry name" value="rrf2_super"/>
    <property type="match status" value="1"/>
</dbReference>
<evidence type="ECO:0000313" key="1">
    <source>
        <dbReference type="EMBL" id="MPL90771.1"/>
    </source>
</evidence>
<comment type="caution">
    <text evidence="1">The sequence shown here is derived from an EMBL/GenBank/DDBJ whole genome shotgun (WGS) entry which is preliminary data.</text>
</comment>
<dbReference type="EMBL" id="VSSQ01000312">
    <property type="protein sequence ID" value="MPL90771.1"/>
    <property type="molecule type" value="Genomic_DNA"/>
</dbReference>
<dbReference type="SUPFAM" id="SSF46785">
    <property type="entry name" value="Winged helix' DNA-binding domain"/>
    <property type="match status" value="1"/>
</dbReference>
<dbReference type="AlphaFoldDB" id="A0A644VHL0"/>
<proteinExistence type="predicted"/>
<dbReference type="InterPro" id="IPR000944">
    <property type="entry name" value="Tscrpt_reg_Rrf2"/>
</dbReference>
<dbReference type="Pfam" id="PF02082">
    <property type="entry name" value="Rrf2"/>
    <property type="match status" value="1"/>
</dbReference>
<dbReference type="InterPro" id="IPR036390">
    <property type="entry name" value="WH_DNA-bd_sf"/>
</dbReference>
<dbReference type="GO" id="GO:0005829">
    <property type="term" value="C:cytosol"/>
    <property type="evidence" value="ECO:0007669"/>
    <property type="project" value="TreeGrafter"/>
</dbReference>
<reference evidence="1" key="1">
    <citation type="submission" date="2019-08" db="EMBL/GenBank/DDBJ databases">
        <authorList>
            <person name="Kucharzyk K."/>
            <person name="Murdoch R.W."/>
            <person name="Higgins S."/>
            <person name="Loffler F."/>
        </authorList>
    </citation>
    <scope>NUCLEOTIDE SEQUENCE</scope>
</reference>
<dbReference type="Gene3D" id="1.10.10.10">
    <property type="entry name" value="Winged helix-like DNA-binding domain superfamily/Winged helix DNA-binding domain"/>
    <property type="match status" value="1"/>
</dbReference>
<dbReference type="PANTHER" id="PTHR33221">
    <property type="entry name" value="WINGED HELIX-TURN-HELIX TRANSCRIPTIONAL REGULATOR, RRF2 FAMILY"/>
    <property type="match status" value="1"/>
</dbReference>
<accession>A0A644VHL0</accession>
<dbReference type="GO" id="GO:0003700">
    <property type="term" value="F:DNA-binding transcription factor activity"/>
    <property type="evidence" value="ECO:0007669"/>
    <property type="project" value="TreeGrafter"/>
</dbReference>
<dbReference type="PROSITE" id="PS51197">
    <property type="entry name" value="HTH_RRF2_2"/>
    <property type="match status" value="1"/>
</dbReference>
<organism evidence="1">
    <name type="scientific">bioreactor metagenome</name>
    <dbReference type="NCBI Taxonomy" id="1076179"/>
    <lineage>
        <taxon>unclassified sequences</taxon>
        <taxon>metagenomes</taxon>
        <taxon>ecological metagenomes</taxon>
    </lineage>
</organism>
<dbReference type="InterPro" id="IPR036388">
    <property type="entry name" value="WH-like_DNA-bd_sf"/>
</dbReference>
<name>A0A644VHL0_9ZZZZ</name>
<dbReference type="PANTHER" id="PTHR33221:SF15">
    <property type="entry name" value="HTH-TYPE TRANSCRIPTIONAL REGULATOR YWGB-RELATED"/>
    <property type="match status" value="1"/>
</dbReference>
<sequence>MFSKACEHAIKAMIYIATQSLENKRVKIGDVAKHTGSPEAYTAKILGTLNKQGIVNSLTGPYGGFEMNGKMMKQTKVSDIVFAIDGDSVYNGCGLGLSECSEEKPCPIHNEFVKVRSELKAMLETTSLFDLATKLQSGEATLVR</sequence>
<gene>
    <name evidence="1" type="primary">iscR_3</name>
    <name evidence="1" type="ORF">SDC9_36827</name>
</gene>